<dbReference type="eggNOG" id="COG1940">
    <property type="taxonomic scope" value="Bacteria"/>
</dbReference>
<evidence type="ECO:0000313" key="2">
    <source>
        <dbReference type="EMBL" id="EOH93832.1"/>
    </source>
</evidence>
<dbReference type="PANTHER" id="PTHR18964">
    <property type="entry name" value="ROK (REPRESSOR, ORF, KINASE) FAMILY"/>
    <property type="match status" value="1"/>
</dbReference>
<dbReference type="PATRIC" id="fig|1158607.3.peg.2504"/>
<dbReference type="Gene3D" id="3.30.420.40">
    <property type="match status" value="2"/>
</dbReference>
<gene>
    <name evidence="2" type="ORF">UAU_02528</name>
</gene>
<dbReference type="SUPFAM" id="SSF53067">
    <property type="entry name" value="Actin-like ATPase domain"/>
    <property type="match status" value="1"/>
</dbReference>
<proteinExistence type="inferred from homology"/>
<dbReference type="HOGENOM" id="CLU_036604_0_2_9"/>
<evidence type="ECO:0000256" key="1">
    <source>
        <dbReference type="ARBA" id="ARBA00006479"/>
    </source>
</evidence>
<dbReference type="Pfam" id="PF00480">
    <property type="entry name" value="ROK"/>
    <property type="match status" value="1"/>
</dbReference>
<dbReference type="OrthoDB" id="9795247at2"/>
<dbReference type="EMBL" id="AJAQ01000016">
    <property type="protein sequence ID" value="EOH93832.1"/>
    <property type="molecule type" value="Genomic_DNA"/>
</dbReference>
<dbReference type="AlphaFoldDB" id="R2QBN5"/>
<protein>
    <recommendedName>
        <fullName evidence="4">ROK family protein</fullName>
    </recommendedName>
</protein>
<dbReference type="STRING" id="160454.RV10_GL000631"/>
<accession>R2QBN5</accession>
<evidence type="ECO:0000313" key="3">
    <source>
        <dbReference type="Proteomes" id="UP000013782"/>
    </source>
</evidence>
<dbReference type="CDD" id="cd24152">
    <property type="entry name" value="ASKHA_NBD_ROK-like"/>
    <property type="match status" value="1"/>
</dbReference>
<comment type="caution">
    <text evidence="2">The sequence shown here is derived from an EMBL/GenBank/DDBJ whole genome shotgun (WGS) entry which is preliminary data.</text>
</comment>
<comment type="similarity">
    <text evidence="1">Belongs to the ROK (NagC/XylR) family.</text>
</comment>
<reference evidence="2 3" key="1">
    <citation type="submission" date="2013-02" db="EMBL/GenBank/DDBJ databases">
        <title>The Genome Sequence of Enterococcus pallens BAA-351.</title>
        <authorList>
            <consortium name="The Broad Institute Genome Sequencing Platform"/>
            <consortium name="The Broad Institute Genome Sequencing Center for Infectious Disease"/>
            <person name="Earl A.M."/>
            <person name="Gilmore M.S."/>
            <person name="Lebreton F."/>
            <person name="Walker B."/>
            <person name="Young S.K."/>
            <person name="Zeng Q."/>
            <person name="Gargeya S."/>
            <person name="Fitzgerald M."/>
            <person name="Haas B."/>
            <person name="Abouelleil A."/>
            <person name="Alvarado L."/>
            <person name="Arachchi H.M."/>
            <person name="Berlin A.M."/>
            <person name="Chapman S.B."/>
            <person name="Dewar J."/>
            <person name="Goldberg J."/>
            <person name="Griggs A."/>
            <person name="Gujja S."/>
            <person name="Hansen M."/>
            <person name="Howarth C."/>
            <person name="Imamovic A."/>
            <person name="Larimer J."/>
            <person name="McCowan C."/>
            <person name="Murphy C."/>
            <person name="Neiman D."/>
            <person name="Pearson M."/>
            <person name="Priest M."/>
            <person name="Roberts A."/>
            <person name="Saif S."/>
            <person name="Shea T."/>
            <person name="Sisk P."/>
            <person name="Sykes S."/>
            <person name="Wortman J."/>
            <person name="Nusbaum C."/>
            <person name="Birren B."/>
        </authorList>
    </citation>
    <scope>NUCLEOTIDE SEQUENCE [LARGE SCALE GENOMIC DNA]</scope>
    <source>
        <strain evidence="2 3">ATCC BAA-351</strain>
    </source>
</reference>
<dbReference type="Proteomes" id="UP000013782">
    <property type="component" value="Unassembled WGS sequence"/>
</dbReference>
<evidence type="ECO:0008006" key="4">
    <source>
        <dbReference type="Google" id="ProtNLM"/>
    </source>
</evidence>
<dbReference type="InterPro" id="IPR000600">
    <property type="entry name" value="ROK"/>
</dbReference>
<dbReference type="PANTHER" id="PTHR18964:SF170">
    <property type="entry name" value="SUGAR KINASE"/>
    <property type="match status" value="1"/>
</dbReference>
<dbReference type="RefSeq" id="WP_010757518.1">
    <property type="nucleotide sequence ID" value="NZ_ASWD01000001.1"/>
</dbReference>
<sequence length="296" mass="31848">MHSLLALDIGGSAIKYGLWQENTLSNTGSIKTPETWLEMKATIQALVQQFHQQITGVAIASPGAVDTARGIIYGASAIDYIHRFTIRQELADLIGLPVSIQNDANCAALAEVWQGNARQVANSAYLIIGSGIGGAVVINQQLQPGAHLFGGEFGFMIIDGQTKQTLSEAGSPVTMSKHFSQEKNDGRLYSGIEVFELAKKGDTLAEVYVDRLLQGITIGAFNLAVTVDPEIILIGGAISKNAEVIAEVNHRLKQLILEKGAEGLAPVVKPCKFYNQANLLGAVYQFMLENPIKEEK</sequence>
<keyword evidence="3" id="KW-1185">Reference proteome</keyword>
<dbReference type="InterPro" id="IPR043129">
    <property type="entry name" value="ATPase_NBD"/>
</dbReference>
<name>R2QBN5_9ENTE</name>
<organism evidence="2 3">
    <name type="scientific">Enterococcus pallens ATCC BAA-351</name>
    <dbReference type="NCBI Taxonomy" id="1158607"/>
    <lineage>
        <taxon>Bacteria</taxon>
        <taxon>Bacillati</taxon>
        <taxon>Bacillota</taxon>
        <taxon>Bacilli</taxon>
        <taxon>Lactobacillales</taxon>
        <taxon>Enterococcaceae</taxon>
        <taxon>Enterococcus</taxon>
    </lineage>
</organism>